<dbReference type="Gene3D" id="3.90.190.10">
    <property type="entry name" value="Protein tyrosine phosphatase superfamily"/>
    <property type="match status" value="1"/>
</dbReference>
<dbReference type="InterPro" id="IPR029021">
    <property type="entry name" value="Prot-tyrosine_phosphatase-like"/>
</dbReference>
<sequence length="269" mass="29006">MTGMPAVPGINYRAPLASGLRPGILHRSGDMTAFTAEDAGVLAGPGGLRSALDLRSAPEVERYGPPSALLAHGVRWLRVPLSGYPRDPIAARRPTVADRTRYLHGILTDAVPGSWAHLFRTLARVADRPFLLSCHFGKDRTGLVVAVLLALAGASPREICADYAAGRADLIAKADRFKDKWTRRGHTREEYISRLCTSPETMEHWLDEVNARYGRIETALEAQGVRADDLVRVRRLLTADAPAVSGASVHPAAHTVRAVSADGARDGGR</sequence>
<evidence type="ECO:0000313" key="1">
    <source>
        <dbReference type="EMBL" id="QXJ25703.1"/>
    </source>
</evidence>
<dbReference type="Pfam" id="PF13350">
    <property type="entry name" value="Y_phosphatase3"/>
    <property type="match status" value="1"/>
</dbReference>
<dbReference type="Proteomes" id="UP001049518">
    <property type="component" value="Chromosome"/>
</dbReference>
<proteinExistence type="predicted"/>
<keyword evidence="2" id="KW-1185">Reference proteome</keyword>
<evidence type="ECO:0000313" key="2">
    <source>
        <dbReference type="Proteomes" id="UP001049518"/>
    </source>
</evidence>
<accession>A0ABX8R9P9</accession>
<dbReference type="EMBL" id="CP059572">
    <property type="protein sequence ID" value="QXJ25703.1"/>
    <property type="molecule type" value="Genomic_DNA"/>
</dbReference>
<reference evidence="1" key="1">
    <citation type="submission" date="2020-07" db="EMBL/GenBank/DDBJ databases">
        <authorList>
            <person name="Tarantini F.S."/>
            <person name="Hong K.W."/>
            <person name="Chan K.G."/>
        </authorList>
    </citation>
    <scope>NUCLEOTIDE SEQUENCE</scope>
    <source>
        <strain evidence="1">32-07</strain>
    </source>
</reference>
<dbReference type="InterPro" id="IPR026893">
    <property type="entry name" value="Tyr/Ser_Pase_IphP-type"/>
</dbReference>
<name>A0ABX8R9P9_9ACTN</name>
<organism evidence="1 2">
    <name type="scientific">Actinomadura graeca</name>
    <dbReference type="NCBI Taxonomy" id="2750812"/>
    <lineage>
        <taxon>Bacteria</taxon>
        <taxon>Bacillati</taxon>
        <taxon>Actinomycetota</taxon>
        <taxon>Actinomycetes</taxon>
        <taxon>Streptosporangiales</taxon>
        <taxon>Thermomonosporaceae</taxon>
        <taxon>Actinomadura</taxon>
    </lineage>
</organism>
<dbReference type="SUPFAM" id="SSF52799">
    <property type="entry name" value="(Phosphotyrosine protein) phosphatases II"/>
    <property type="match status" value="1"/>
</dbReference>
<gene>
    <name evidence="1" type="ORF">AGRA3207_007231</name>
</gene>
<protein>
    <submittedName>
        <fullName evidence="1">Tyrosine-protein phosphatase</fullName>
    </submittedName>
</protein>